<dbReference type="InterPro" id="IPR002347">
    <property type="entry name" value="SDR_fam"/>
</dbReference>
<dbReference type="EMBL" id="SZYE01000002">
    <property type="protein sequence ID" value="TKR27371.1"/>
    <property type="molecule type" value="Genomic_DNA"/>
</dbReference>
<dbReference type="PRINTS" id="PR00081">
    <property type="entry name" value="GDHRDH"/>
</dbReference>
<evidence type="ECO:0000256" key="1">
    <source>
        <dbReference type="ARBA" id="ARBA00006484"/>
    </source>
</evidence>
<dbReference type="InterPro" id="IPR036291">
    <property type="entry name" value="NAD(P)-bd_dom_sf"/>
</dbReference>
<gene>
    <name evidence="3" type="ORF">FA014_00590</name>
</gene>
<dbReference type="Gene3D" id="3.40.50.720">
    <property type="entry name" value="NAD(P)-binding Rossmann-like Domain"/>
    <property type="match status" value="1"/>
</dbReference>
<dbReference type="Proteomes" id="UP000308121">
    <property type="component" value="Unassembled WGS sequence"/>
</dbReference>
<sequence>MAERFSNDVVLVTGATGGMGSSHVRGYHAEGARVVVAGRRDDEGTALVDELGDRALFAHLDVTEPEDWGRAVAVAEAAFGPISVLVNNAGLQTPPALIEDTDPADWARALAVNTTGTFLGIRAAAPSLRRAGGGSIVNVASTMANVGTALFAPYTAAKWAVRGLTRTAALELGRDRIRVNSIHPGVVSTPFVNEPVPGSGTVIADAFSPDAFAVPRLADPQEVTDMLLWLTSREAGFVTGAEFVVDGGLLLGPAMPPDATAGV</sequence>
<dbReference type="PANTHER" id="PTHR24321:SF8">
    <property type="entry name" value="ESTRADIOL 17-BETA-DEHYDROGENASE 8-RELATED"/>
    <property type="match status" value="1"/>
</dbReference>
<reference evidence="3 4" key="1">
    <citation type="submission" date="2019-05" db="EMBL/GenBank/DDBJ databases">
        <title>Genome sequence of Cellulomonas hominis strain CS1.</title>
        <authorList>
            <person name="Belmont J."/>
            <person name="Maclea K.S."/>
        </authorList>
    </citation>
    <scope>NUCLEOTIDE SEQUENCE [LARGE SCALE GENOMIC DNA]</scope>
    <source>
        <strain evidence="3 4">CS1</strain>
    </source>
</reference>
<keyword evidence="2" id="KW-0560">Oxidoreductase</keyword>
<dbReference type="GO" id="GO:0016491">
    <property type="term" value="F:oxidoreductase activity"/>
    <property type="evidence" value="ECO:0007669"/>
    <property type="project" value="UniProtKB-KW"/>
</dbReference>
<dbReference type="Pfam" id="PF13561">
    <property type="entry name" value="adh_short_C2"/>
    <property type="match status" value="1"/>
</dbReference>
<name>A0A7Z8K3X6_9CELL</name>
<evidence type="ECO:0000256" key="2">
    <source>
        <dbReference type="ARBA" id="ARBA00023002"/>
    </source>
</evidence>
<dbReference type="PRINTS" id="PR00080">
    <property type="entry name" value="SDRFAMILY"/>
</dbReference>
<dbReference type="PROSITE" id="PS00061">
    <property type="entry name" value="ADH_SHORT"/>
    <property type="match status" value="1"/>
</dbReference>
<comment type="caution">
    <text evidence="3">The sequence shown here is derived from an EMBL/GenBank/DDBJ whole genome shotgun (WGS) entry which is preliminary data.</text>
</comment>
<evidence type="ECO:0000313" key="3">
    <source>
        <dbReference type="EMBL" id="TKR27371.1"/>
    </source>
</evidence>
<dbReference type="AlphaFoldDB" id="A0A7Z8K3X6"/>
<dbReference type="OrthoDB" id="286404at2"/>
<dbReference type="PANTHER" id="PTHR24321">
    <property type="entry name" value="DEHYDROGENASES, SHORT CHAIN"/>
    <property type="match status" value="1"/>
</dbReference>
<dbReference type="RefSeq" id="WP_154727776.1">
    <property type="nucleotide sequence ID" value="NZ_SZYE01000002.1"/>
</dbReference>
<dbReference type="InterPro" id="IPR020904">
    <property type="entry name" value="Sc_DH/Rdtase_CS"/>
</dbReference>
<dbReference type="SUPFAM" id="SSF51735">
    <property type="entry name" value="NAD(P)-binding Rossmann-fold domains"/>
    <property type="match status" value="1"/>
</dbReference>
<comment type="similarity">
    <text evidence="1">Belongs to the short-chain dehydrogenases/reductases (SDR) family.</text>
</comment>
<organism evidence="3 4">
    <name type="scientific">Cellulomonas hominis</name>
    <dbReference type="NCBI Taxonomy" id="156981"/>
    <lineage>
        <taxon>Bacteria</taxon>
        <taxon>Bacillati</taxon>
        <taxon>Actinomycetota</taxon>
        <taxon>Actinomycetes</taxon>
        <taxon>Micrococcales</taxon>
        <taxon>Cellulomonadaceae</taxon>
        <taxon>Cellulomonas</taxon>
    </lineage>
</organism>
<dbReference type="FunFam" id="3.40.50.720:FF:000084">
    <property type="entry name" value="Short-chain dehydrogenase reductase"/>
    <property type="match status" value="1"/>
</dbReference>
<proteinExistence type="inferred from homology"/>
<protein>
    <submittedName>
        <fullName evidence="3">SDR family oxidoreductase</fullName>
    </submittedName>
</protein>
<accession>A0A7Z8K3X6</accession>
<evidence type="ECO:0000313" key="4">
    <source>
        <dbReference type="Proteomes" id="UP000308121"/>
    </source>
</evidence>